<dbReference type="STRING" id="1122204.SAMN05421781_1274"/>
<accession>A0A1H2T6Z6</accession>
<protein>
    <submittedName>
        <fullName evidence="3">NAD(P)-dependent dehydrogenase, short-chain alcohol dehydrogenase family</fullName>
    </submittedName>
</protein>
<dbReference type="Gene3D" id="3.40.50.720">
    <property type="entry name" value="NAD(P)-binding Rossmann-like Domain"/>
    <property type="match status" value="1"/>
</dbReference>
<dbReference type="PANTHER" id="PTHR43157:SF31">
    <property type="entry name" value="PHOSPHATIDYLINOSITOL-GLYCAN BIOSYNTHESIS CLASS F PROTEIN"/>
    <property type="match status" value="1"/>
</dbReference>
<keyword evidence="4" id="KW-1185">Reference proteome</keyword>
<dbReference type="InterPro" id="IPR036291">
    <property type="entry name" value="NAD(P)-bd_dom_sf"/>
</dbReference>
<comment type="similarity">
    <text evidence="2">Belongs to the short-chain dehydrogenases/reductases (SDR) family.</text>
</comment>
<gene>
    <name evidence="3" type="ORF">SAMN05421781_1274</name>
</gene>
<dbReference type="PRINTS" id="PR00081">
    <property type="entry name" value="GDHRDH"/>
</dbReference>
<dbReference type="PRINTS" id="PR00080">
    <property type="entry name" value="SDRFAMILY"/>
</dbReference>
<dbReference type="RefSeq" id="WP_091612613.1">
    <property type="nucleotide sequence ID" value="NZ_FNNC01000002.1"/>
</dbReference>
<reference evidence="3 4" key="1">
    <citation type="submission" date="2016-10" db="EMBL/GenBank/DDBJ databases">
        <authorList>
            <person name="de Groot N.N."/>
        </authorList>
    </citation>
    <scope>NUCLEOTIDE SEQUENCE [LARGE SCALE GENOMIC DNA]</scope>
    <source>
        <strain evidence="3 4">DSM 23126</strain>
    </source>
</reference>
<proteinExistence type="inferred from homology"/>
<organism evidence="3 4">
    <name type="scientific">Marinococcus luteus</name>
    <dbReference type="NCBI Taxonomy" id="1122204"/>
    <lineage>
        <taxon>Bacteria</taxon>
        <taxon>Bacillati</taxon>
        <taxon>Bacillota</taxon>
        <taxon>Bacilli</taxon>
        <taxon>Bacillales</taxon>
        <taxon>Bacillaceae</taxon>
        <taxon>Marinococcus</taxon>
    </lineage>
</organism>
<keyword evidence="1" id="KW-0560">Oxidoreductase</keyword>
<name>A0A1H2T6Z6_9BACI</name>
<dbReference type="Pfam" id="PF00106">
    <property type="entry name" value="adh_short"/>
    <property type="match status" value="1"/>
</dbReference>
<dbReference type="AlphaFoldDB" id="A0A1H2T6Z6"/>
<sequence length="294" mass="32835">MENKVEKQRTILLTGATNGIGRIVAEKLAAEGHTLLLVGRKEWKGEELITELEQKTGNTELHFYQADLSLLQEIETLAESVARDYGQLDALINNAGAVYSSRVWTEEHLERTFALNYLGVFYLTELLLPLLRESSDGRIVNVSSAAHALSKMNFQNLQGEQKYNGLKQYGLAKLSLLLYTYDLSQRLRHENIKVNALHPGNISTGFGLNNKNAFYRGLNKFTSMFGDSPEEGADLEVSLASGARGSQVTGKYFTKKGITSSSSDSYSTANQRRLREISEELVYHYAGRELQKEA</sequence>
<dbReference type="Proteomes" id="UP000199488">
    <property type="component" value="Unassembled WGS sequence"/>
</dbReference>
<dbReference type="SUPFAM" id="SSF51735">
    <property type="entry name" value="NAD(P)-binding Rossmann-fold domains"/>
    <property type="match status" value="1"/>
</dbReference>
<dbReference type="GO" id="GO:0016491">
    <property type="term" value="F:oxidoreductase activity"/>
    <property type="evidence" value="ECO:0007669"/>
    <property type="project" value="UniProtKB-KW"/>
</dbReference>
<dbReference type="OrthoDB" id="9808814at2"/>
<dbReference type="InterPro" id="IPR002347">
    <property type="entry name" value="SDR_fam"/>
</dbReference>
<dbReference type="PANTHER" id="PTHR43157">
    <property type="entry name" value="PHOSPHATIDYLINOSITOL-GLYCAN BIOSYNTHESIS CLASS F PROTEIN-RELATED"/>
    <property type="match status" value="1"/>
</dbReference>
<evidence type="ECO:0000256" key="2">
    <source>
        <dbReference type="RuleBase" id="RU000363"/>
    </source>
</evidence>
<dbReference type="EMBL" id="FNNC01000002">
    <property type="protein sequence ID" value="SDW39733.1"/>
    <property type="molecule type" value="Genomic_DNA"/>
</dbReference>
<evidence type="ECO:0000256" key="1">
    <source>
        <dbReference type="ARBA" id="ARBA00023002"/>
    </source>
</evidence>
<evidence type="ECO:0000313" key="4">
    <source>
        <dbReference type="Proteomes" id="UP000199488"/>
    </source>
</evidence>
<evidence type="ECO:0000313" key="3">
    <source>
        <dbReference type="EMBL" id="SDW39733.1"/>
    </source>
</evidence>